<dbReference type="GO" id="GO:0004519">
    <property type="term" value="F:endonuclease activity"/>
    <property type="evidence" value="ECO:0007669"/>
    <property type="project" value="InterPro"/>
</dbReference>
<dbReference type="SUPFAM" id="SSF55608">
    <property type="entry name" value="Homing endonucleases"/>
    <property type="match status" value="2"/>
</dbReference>
<geneLocation type="mitochondrion" evidence="3"/>
<dbReference type="Gene3D" id="3.10.28.10">
    <property type="entry name" value="Homing endonucleases"/>
    <property type="match status" value="3"/>
</dbReference>
<reference evidence="3" key="1">
    <citation type="submission" date="2019-02" db="EMBL/GenBank/DDBJ databases">
        <authorList>
            <person name="Fang M.L."/>
            <person name="Zhang Y."/>
        </authorList>
    </citation>
    <scope>NUCLEOTIDE SEQUENCE</scope>
    <source>
        <strain evidence="3">YMF1.01838</strain>
    </source>
</reference>
<evidence type="ECO:0000259" key="2">
    <source>
        <dbReference type="Pfam" id="PF03161"/>
    </source>
</evidence>
<protein>
    <recommendedName>
        <fullName evidence="1 2">Homing endonuclease LAGLIDADG domain-containing protein</fullName>
    </recommendedName>
</protein>
<dbReference type="EMBL" id="MK550697">
    <property type="protein sequence ID" value="QBM09704.1"/>
    <property type="molecule type" value="Genomic_DNA"/>
</dbReference>
<organism evidence="3">
    <name type="scientific">Dactylella sp</name>
    <dbReference type="NCBI Taxonomy" id="1814903"/>
    <lineage>
        <taxon>Eukaryota</taxon>
        <taxon>Fungi</taxon>
        <taxon>Dikarya</taxon>
        <taxon>Ascomycota</taxon>
        <taxon>Pezizomycotina</taxon>
        <taxon>Orbiliomycetes</taxon>
        <taxon>Orbiliales</taxon>
        <taxon>Orbiliaceae</taxon>
        <taxon>Dactylella</taxon>
    </lineage>
</organism>
<dbReference type="AlphaFoldDB" id="A0A482DT46"/>
<dbReference type="PANTHER" id="PTHR36181">
    <property type="entry name" value="INTRON-ENCODED ENDONUCLEASE AI3-RELATED"/>
    <property type="match status" value="1"/>
</dbReference>
<name>A0A482DT46_9PEZI</name>
<feature type="domain" description="Homing endonuclease LAGLIDADG" evidence="1">
    <location>
        <begin position="77"/>
        <end position="166"/>
    </location>
</feature>
<evidence type="ECO:0000259" key="1">
    <source>
        <dbReference type="Pfam" id="PF00961"/>
    </source>
</evidence>
<evidence type="ECO:0000313" key="3">
    <source>
        <dbReference type="EMBL" id="QBM09704.1"/>
    </source>
</evidence>
<dbReference type="GO" id="GO:0005739">
    <property type="term" value="C:mitochondrion"/>
    <property type="evidence" value="ECO:0007669"/>
    <property type="project" value="UniProtKB-ARBA"/>
</dbReference>
<dbReference type="InterPro" id="IPR027434">
    <property type="entry name" value="Homing_endonucl"/>
</dbReference>
<dbReference type="PANTHER" id="PTHR36181:SF4">
    <property type="entry name" value="LAGLIDADG ENDONUCLEASE"/>
    <property type="match status" value="1"/>
</dbReference>
<accession>A0A482DT46</accession>
<dbReference type="Pfam" id="PF03161">
    <property type="entry name" value="LAGLIDADG_2"/>
    <property type="match status" value="1"/>
</dbReference>
<dbReference type="InterPro" id="IPR004860">
    <property type="entry name" value="LAGLIDADG_dom"/>
</dbReference>
<feature type="domain" description="Homing endonuclease LAGLIDADG" evidence="2">
    <location>
        <begin position="234"/>
        <end position="398"/>
    </location>
</feature>
<dbReference type="Pfam" id="PF00961">
    <property type="entry name" value="LAGLIDADG_1"/>
    <property type="match status" value="1"/>
</dbReference>
<sequence>MTKYNKGKVLLTSFYTQGNINSSFNTLNGLNVGAPVTSGWMLKAGQVTAGRRQYSTVTSKVNPELIIEFINKYAFDCFFILIIKSKKHKLGENVNLNFSINLPLDNPQLLKSISMLLNCGEITRVKNSFNFTVKDFISINDIIIPFFNKYKLQGKKIENFNLWIRAAYLIKQKAHLTKEGLNEIKKIKLLMHNIISSEDTRLVLYGSNLSSTVGSPRFTYNERGLIEIPLNKISVFIGILLSDANIHKINKGGDARLQFKQKYGQFEYLYYVFFQLSHYCSKGPFVTKAILHKKVHYGLSFTTRTLPCITKLYNLFYFEGKKIVPKNLYEILTWEALVHWICGDGTYNSGITIQTQCFTIEELVFIINVLMIKFDLECSIHKQDNYSLLYIKSKSIKKNLHNMLPYIHNTMLYKFLGPKYRIKSRFTTIN</sequence>
<gene>
    <name evidence="3" type="primary">orf430</name>
</gene>
<proteinExistence type="predicted"/>
<dbReference type="InterPro" id="IPR051289">
    <property type="entry name" value="LAGLIDADG_Endonuclease"/>
</dbReference>
<keyword evidence="3" id="KW-0496">Mitochondrion</keyword>